<feature type="compositionally biased region" description="Basic residues" evidence="1">
    <location>
        <begin position="32"/>
        <end position="42"/>
    </location>
</feature>
<dbReference type="EMBL" id="SRLO01000413">
    <property type="protein sequence ID" value="TNN57083.1"/>
    <property type="molecule type" value="Genomic_DNA"/>
</dbReference>
<sequence length="142" mass="15545">MEGVLTPDPHLDPVRLQLGALTGPIRTARRGKGCVVKKNRNNKNKEAEQGDDKGSGAENNIFAWVWRTRTRLDNYNQYIFATARSLPGEREEVNNAINVSTCPRVVRAVHSRGSLSASGQKCADGEVKGPPAMLREAIYGPC</sequence>
<accession>A0A4Z2GWD5</accession>
<name>A0A4Z2GWD5_9TELE</name>
<evidence type="ECO:0000256" key="1">
    <source>
        <dbReference type="SAM" id="MobiDB-lite"/>
    </source>
</evidence>
<feature type="region of interest" description="Disordered" evidence="1">
    <location>
        <begin position="32"/>
        <end position="57"/>
    </location>
</feature>
<dbReference type="AlphaFoldDB" id="A0A4Z2GWD5"/>
<protein>
    <submittedName>
        <fullName evidence="2">Uncharacterized protein</fullName>
    </submittedName>
</protein>
<organism evidence="2 3">
    <name type="scientific">Liparis tanakae</name>
    <name type="common">Tanaka's snailfish</name>
    <dbReference type="NCBI Taxonomy" id="230148"/>
    <lineage>
        <taxon>Eukaryota</taxon>
        <taxon>Metazoa</taxon>
        <taxon>Chordata</taxon>
        <taxon>Craniata</taxon>
        <taxon>Vertebrata</taxon>
        <taxon>Euteleostomi</taxon>
        <taxon>Actinopterygii</taxon>
        <taxon>Neopterygii</taxon>
        <taxon>Teleostei</taxon>
        <taxon>Neoteleostei</taxon>
        <taxon>Acanthomorphata</taxon>
        <taxon>Eupercaria</taxon>
        <taxon>Perciformes</taxon>
        <taxon>Cottioidei</taxon>
        <taxon>Cottales</taxon>
        <taxon>Liparidae</taxon>
        <taxon>Liparis</taxon>
    </lineage>
</organism>
<proteinExistence type="predicted"/>
<keyword evidence="3" id="KW-1185">Reference proteome</keyword>
<evidence type="ECO:0000313" key="2">
    <source>
        <dbReference type="EMBL" id="TNN57083.1"/>
    </source>
</evidence>
<reference evidence="2 3" key="1">
    <citation type="submission" date="2019-03" db="EMBL/GenBank/DDBJ databases">
        <title>First draft genome of Liparis tanakae, snailfish: a comprehensive survey of snailfish specific genes.</title>
        <authorList>
            <person name="Kim W."/>
            <person name="Song I."/>
            <person name="Jeong J.-H."/>
            <person name="Kim D."/>
            <person name="Kim S."/>
            <person name="Ryu S."/>
            <person name="Song J.Y."/>
            <person name="Lee S.K."/>
        </authorList>
    </citation>
    <scope>NUCLEOTIDE SEQUENCE [LARGE SCALE GENOMIC DNA]</scope>
    <source>
        <tissue evidence="2">Muscle</tissue>
    </source>
</reference>
<feature type="compositionally biased region" description="Basic and acidic residues" evidence="1">
    <location>
        <begin position="43"/>
        <end position="55"/>
    </location>
</feature>
<comment type="caution">
    <text evidence="2">The sequence shown here is derived from an EMBL/GenBank/DDBJ whole genome shotgun (WGS) entry which is preliminary data.</text>
</comment>
<evidence type="ECO:0000313" key="3">
    <source>
        <dbReference type="Proteomes" id="UP000314294"/>
    </source>
</evidence>
<gene>
    <name evidence="2" type="ORF">EYF80_032668</name>
</gene>
<dbReference type="Proteomes" id="UP000314294">
    <property type="component" value="Unassembled WGS sequence"/>
</dbReference>